<feature type="non-terminal residue" evidence="1">
    <location>
        <position position="1"/>
    </location>
</feature>
<dbReference type="AlphaFoldDB" id="A0A7J7L1L0"/>
<organism evidence="1 2">
    <name type="scientific">Kingdonia uniflora</name>
    <dbReference type="NCBI Taxonomy" id="39325"/>
    <lineage>
        <taxon>Eukaryota</taxon>
        <taxon>Viridiplantae</taxon>
        <taxon>Streptophyta</taxon>
        <taxon>Embryophyta</taxon>
        <taxon>Tracheophyta</taxon>
        <taxon>Spermatophyta</taxon>
        <taxon>Magnoliopsida</taxon>
        <taxon>Ranunculales</taxon>
        <taxon>Circaeasteraceae</taxon>
        <taxon>Kingdonia</taxon>
    </lineage>
</organism>
<evidence type="ECO:0000313" key="2">
    <source>
        <dbReference type="Proteomes" id="UP000541444"/>
    </source>
</evidence>
<sequence length="64" mass="7609">KSYNYPKSGRFYIKHNAERVKDFYQKNLRIGSMQRFNDMLDDDDDAIPTLKDLEKSTQRASPHD</sequence>
<proteinExistence type="predicted"/>
<reference evidence="1 2" key="1">
    <citation type="journal article" date="2020" name="IScience">
        <title>Genome Sequencing of the Endangered Kingdonia uniflora (Circaeasteraceae, Ranunculales) Reveals Potential Mechanisms of Evolutionary Specialization.</title>
        <authorList>
            <person name="Sun Y."/>
            <person name="Deng T."/>
            <person name="Zhang A."/>
            <person name="Moore M.J."/>
            <person name="Landis J.B."/>
            <person name="Lin N."/>
            <person name="Zhang H."/>
            <person name="Zhang X."/>
            <person name="Huang J."/>
            <person name="Zhang X."/>
            <person name="Sun H."/>
            <person name="Wang H."/>
        </authorList>
    </citation>
    <scope>NUCLEOTIDE SEQUENCE [LARGE SCALE GENOMIC DNA]</scope>
    <source>
        <strain evidence="1">TB1705</strain>
        <tissue evidence="1">Leaf</tissue>
    </source>
</reference>
<protein>
    <submittedName>
        <fullName evidence="1">Uncharacterized protein</fullName>
    </submittedName>
</protein>
<keyword evidence="2" id="KW-1185">Reference proteome</keyword>
<comment type="caution">
    <text evidence="1">The sequence shown here is derived from an EMBL/GenBank/DDBJ whole genome shotgun (WGS) entry which is preliminary data.</text>
</comment>
<accession>A0A7J7L1L0</accession>
<gene>
    <name evidence="1" type="ORF">GIB67_035074</name>
</gene>
<name>A0A7J7L1L0_9MAGN</name>
<evidence type="ECO:0000313" key="1">
    <source>
        <dbReference type="EMBL" id="KAF6136515.1"/>
    </source>
</evidence>
<dbReference type="EMBL" id="JACGCM010002693">
    <property type="protein sequence ID" value="KAF6136515.1"/>
    <property type="molecule type" value="Genomic_DNA"/>
</dbReference>
<dbReference type="Proteomes" id="UP000541444">
    <property type="component" value="Unassembled WGS sequence"/>
</dbReference>